<dbReference type="AlphaFoldDB" id="A0AAW0QTW4"/>
<evidence type="ECO:0000313" key="4">
    <source>
        <dbReference type="Proteomes" id="UP001392437"/>
    </source>
</evidence>
<name>A0AAW0QTW4_9PEZI</name>
<proteinExistence type="predicted"/>
<organism evidence="3 4">
    <name type="scientific">Apiospora kogelbergensis</name>
    <dbReference type="NCBI Taxonomy" id="1337665"/>
    <lineage>
        <taxon>Eukaryota</taxon>
        <taxon>Fungi</taxon>
        <taxon>Dikarya</taxon>
        <taxon>Ascomycota</taxon>
        <taxon>Pezizomycotina</taxon>
        <taxon>Sordariomycetes</taxon>
        <taxon>Xylariomycetidae</taxon>
        <taxon>Amphisphaeriales</taxon>
        <taxon>Apiosporaceae</taxon>
        <taxon>Apiospora</taxon>
    </lineage>
</organism>
<dbReference type="EMBL" id="JAQQWP010000008">
    <property type="protein sequence ID" value="KAK8106711.1"/>
    <property type="molecule type" value="Genomic_DNA"/>
</dbReference>
<evidence type="ECO:0000256" key="2">
    <source>
        <dbReference type="SAM" id="MobiDB-lite"/>
    </source>
</evidence>
<protein>
    <submittedName>
        <fullName evidence="3">Heat shock factor protein</fullName>
    </submittedName>
</protein>
<comment type="caution">
    <text evidence="3">The sequence shown here is derived from an EMBL/GenBank/DDBJ whole genome shotgun (WGS) entry which is preliminary data.</text>
</comment>
<sequence>MPFLPTRPCPITKTRDTPLYAGKGNSSINLPNLGANASNSMADDQRNRMRSLLSGAQSNSGLSPTATFGSHPQGSASPAVPAWAGSAISPILRSAAAFPPPKVQEITRTQEEIEQLQKLQEEQGQQIDQLNSVLGPYSPSGKVPGLRDSNNADYFPDDFDLFLDSNAYHTDGPTNDFDFGTGANDAVHFDPLNDPPPTHDFGGGGLNHGSRIMETNTPSLVLMEPRRLLART</sequence>
<keyword evidence="3" id="KW-0346">Stress response</keyword>
<dbReference type="Proteomes" id="UP001392437">
    <property type="component" value="Unassembled WGS sequence"/>
</dbReference>
<keyword evidence="4" id="KW-1185">Reference proteome</keyword>
<feature type="region of interest" description="Disordered" evidence="2">
    <location>
        <begin position="55"/>
        <end position="74"/>
    </location>
</feature>
<feature type="region of interest" description="Disordered" evidence="2">
    <location>
        <begin position="1"/>
        <end position="46"/>
    </location>
</feature>
<keyword evidence="1" id="KW-0175">Coiled coil</keyword>
<gene>
    <name evidence="3" type="ORF">PG999_010070</name>
</gene>
<evidence type="ECO:0000256" key="1">
    <source>
        <dbReference type="SAM" id="Coils"/>
    </source>
</evidence>
<evidence type="ECO:0000313" key="3">
    <source>
        <dbReference type="EMBL" id="KAK8106711.1"/>
    </source>
</evidence>
<accession>A0AAW0QTW4</accession>
<feature type="coiled-coil region" evidence="1">
    <location>
        <begin position="106"/>
        <end position="133"/>
    </location>
</feature>
<feature type="compositionally biased region" description="Polar residues" evidence="2">
    <location>
        <begin position="24"/>
        <end position="42"/>
    </location>
</feature>
<reference evidence="3 4" key="1">
    <citation type="submission" date="2023-01" db="EMBL/GenBank/DDBJ databases">
        <title>Analysis of 21 Apiospora genomes using comparative genomics revels a genus with tremendous synthesis potential of carbohydrate active enzymes and secondary metabolites.</title>
        <authorList>
            <person name="Sorensen T."/>
        </authorList>
    </citation>
    <scope>NUCLEOTIDE SEQUENCE [LARGE SCALE GENOMIC DNA]</scope>
    <source>
        <strain evidence="3 4">CBS 117206</strain>
    </source>
</reference>